<dbReference type="Ensembl" id="ENSDCDT00010011240.1">
    <property type="protein sequence ID" value="ENSDCDP00010010730.1"/>
    <property type="gene ID" value="ENSDCDG00010004713.1"/>
</dbReference>
<dbReference type="AlphaFoldDB" id="A0AAY4AQY0"/>
<dbReference type="PROSITE" id="PS00223">
    <property type="entry name" value="ANNEXIN_1"/>
    <property type="match status" value="2"/>
</dbReference>
<dbReference type="GO" id="GO:0005544">
    <property type="term" value="F:calcium-dependent phospholipid binding"/>
    <property type="evidence" value="ECO:0007669"/>
    <property type="project" value="UniProtKB-KW"/>
</dbReference>
<evidence type="ECO:0000256" key="3">
    <source>
        <dbReference type="ARBA" id="ARBA00022837"/>
    </source>
</evidence>
<dbReference type="Proteomes" id="UP000694580">
    <property type="component" value="Chromosome 3"/>
</dbReference>
<keyword evidence="2 6" id="KW-0677">Repeat</keyword>
<dbReference type="InterPro" id="IPR018502">
    <property type="entry name" value="Annexin_repeat"/>
</dbReference>
<dbReference type="InterPro" id="IPR037104">
    <property type="entry name" value="Annexin_sf"/>
</dbReference>
<dbReference type="Pfam" id="PF00191">
    <property type="entry name" value="Annexin"/>
    <property type="match status" value="4"/>
</dbReference>
<organism evidence="7 8">
    <name type="scientific">Denticeps clupeoides</name>
    <name type="common">denticle herring</name>
    <dbReference type="NCBI Taxonomy" id="299321"/>
    <lineage>
        <taxon>Eukaryota</taxon>
        <taxon>Metazoa</taxon>
        <taxon>Chordata</taxon>
        <taxon>Craniata</taxon>
        <taxon>Vertebrata</taxon>
        <taxon>Euteleostomi</taxon>
        <taxon>Actinopterygii</taxon>
        <taxon>Neopterygii</taxon>
        <taxon>Teleostei</taxon>
        <taxon>Clupei</taxon>
        <taxon>Clupeiformes</taxon>
        <taxon>Denticipitoidei</taxon>
        <taxon>Denticipitidae</taxon>
        <taxon>Denticeps</taxon>
    </lineage>
</organism>
<dbReference type="GO" id="GO:0005634">
    <property type="term" value="C:nucleus"/>
    <property type="evidence" value="ECO:0007669"/>
    <property type="project" value="TreeGrafter"/>
</dbReference>
<dbReference type="Gene3D" id="1.10.220.10">
    <property type="entry name" value="Annexin"/>
    <property type="match status" value="4"/>
</dbReference>
<evidence type="ECO:0000313" key="7">
    <source>
        <dbReference type="Ensembl" id="ENSDCDP00010010730.1"/>
    </source>
</evidence>
<dbReference type="GO" id="GO:0012506">
    <property type="term" value="C:vesicle membrane"/>
    <property type="evidence" value="ECO:0007669"/>
    <property type="project" value="TreeGrafter"/>
</dbReference>
<name>A0AAY4AQY0_9TELE</name>
<dbReference type="GeneTree" id="ENSGT00940000156575"/>
<keyword evidence="4 6" id="KW-0041">Annexin</keyword>
<dbReference type="GO" id="GO:0005886">
    <property type="term" value="C:plasma membrane"/>
    <property type="evidence" value="ECO:0007669"/>
    <property type="project" value="TreeGrafter"/>
</dbReference>
<dbReference type="GO" id="GO:0001786">
    <property type="term" value="F:phosphatidylserine binding"/>
    <property type="evidence" value="ECO:0007669"/>
    <property type="project" value="TreeGrafter"/>
</dbReference>
<dbReference type="FunFam" id="1.10.220.10:FF:000001">
    <property type="entry name" value="Annexin"/>
    <property type="match status" value="1"/>
</dbReference>
<proteinExistence type="inferred from homology"/>
<evidence type="ECO:0000256" key="1">
    <source>
        <dbReference type="ARBA" id="ARBA00007831"/>
    </source>
</evidence>
<sequence>MYGCWEHVLPLQLGSRGTITEAAGFNPDADIHKLREAMKGVGTNEAVITEVLTRRTIAQRQRIKEVYKQTIGKNLLDDLKSELSGNFEKVVVGLLMTAPVYDAYELRNAIKGAGTEEACLIDILASRTNAEIKTINEVYRKGASLSFAGMFRYHKLPRNYRLFTNAGRDESDSVNEALAMQDAKEIYEAGEARWGTDEVKFLTVLCVRNRKHLLRVFDDYKKVSGRDIEDSIKREMSGSLEEVFLAIVKCIRNKTEFFAERLYKSMKGLGTTDSILIRIMVSRAEIDMQDIKAAFLKLYGKTLHSFIKGDTSGDYRKILLELCGGEK</sequence>
<dbReference type="FunFam" id="1.10.220.10:FF:000004">
    <property type="entry name" value="Annexin"/>
    <property type="match status" value="1"/>
</dbReference>
<evidence type="ECO:0000256" key="6">
    <source>
        <dbReference type="RuleBase" id="RU003540"/>
    </source>
</evidence>
<keyword evidence="5 6" id="KW-0111">Calcium/phospholipid-binding</keyword>
<dbReference type="InterPro" id="IPR001464">
    <property type="entry name" value="Annexin"/>
</dbReference>
<keyword evidence="3 6" id="KW-0106">Calcium</keyword>
<dbReference type="InterPro" id="IPR018252">
    <property type="entry name" value="Annexin_repeat_CS"/>
</dbReference>
<dbReference type="GO" id="GO:0005737">
    <property type="term" value="C:cytoplasm"/>
    <property type="evidence" value="ECO:0007669"/>
    <property type="project" value="TreeGrafter"/>
</dbReference>
<comment type="domain">
    <text evidence="6">A pair of annexin repeats may form one binding site for calcium and phospholipid.</text>
</comment>
<dbReference type="SMART" id="SM00335">
    <property type="entry name" value="ANX"/>
    <property type="match status" value="4"/>
</dbReference>
<evidence type="ECO:0000256" key="4">
    <source>
        <dbReference type="ARBA" id="ARBA00023216"/>
    </source>
</evidence>
<protein>
    <recommendedName>
        <fullName evidence="6">Annexin</fullName>
    </recommendedName>
</protein>
<evidence type="ECO:0000313" key="8">
    <source>
        <dbReference type="Proteomes" id="UP000694580"/>
    </source>
</evidence>
<gene>
    <name evidence="7" type="primary">ANXA4</name>
</gene>
<reference evidence="7 8" key="1">
    <citation type="submission" date="2020-06" db="EMBL/GenBank/DDBJ databases">
        <authorList>
            <consortium name="Wellcome Sanger Institute Data Sharing"/>
        </authorList>
    </citation>
    <scope>NUCLEOTIDE SEQUENCE [LARGE SCALE GENOMIC DNA]</scope>
</reference>
<dbReference type="PRINTS" id="PR00196">
    <property type="entry name" value="ANNEXIN"/>
</dbReference>
<dbReference type="PANTHER" id="PTHR10502">
    <property type="entry name" value="ANNEXIN"/>
    <property type="match status" value="1"/>
</dbReference>
<evidence type="ECO:0000256" key="2">
    <source>
        <dbReference type="ARBA" id="ARBA00022737"/>
    </source>
</evidence>
<dbReference type="PANTHER" id="PTHR10502:SF28">
    <property type="entry name" value="ANNEXIN A4"/>
    <property type="match status" value="1"/>
</dbReference>
<dbReference type="GO" id="GO:0005509">
    <property type="term" value="F:calcium ion binding"/>
    <property type="evidence" value="ECO:0007669"/>
    <property type="project" value="InterPro"/>
</dbReference>
<dbReference type="FunFam" id="1.10.220.10:FF:000002">
    <property type="entry name" value="Annexin"/>
    <property type="match status" value="1"/>
</dbReference>
<comment type="similarity">
    <text evidence="1 6">Belongs to the annexin family.</text>
</comment>
<accession>A0AAY4AQY0</accession>
<dbReference type="PROSITE" id="PS51897">
    <property type="entry name" value="ANNEXIN_2"/>
    <property type="match status" value="4"/>
</dbReference>
<dbReference type="SUPFAM" id="SSF47874">
    <property type="entry name" value="Annexin"/>
    <property type="match status" value="1"/>
</dbReference>
<keyword evidence="8" id="KW-1185">Reference proteome</keyword>
<evidence type="ECO:0000256" key="5">
    <source>
        <dbReference type="ARBA" id="ARBA00023302"/>
    </source>
</evidence>
<reference evidence="7" key="3">
    <citation type="submission" date="2025-09" db="UniProtKB">
        <authorList>
            <consortium name="Ensembl"/>
        </authorList>
    </citation>
    <scope>IDENTIFICATION</scope>
</reference>
<reference evidence="7" key="2">
    <citation type="submission" date="2025-08" db="UniProtKB">
        <authorList>
            <consortium name="Ensembl"/>
        </authorList>
    </citation>
    <scope>IDENTIFICATION</scope>
</reference>